<sequence>MLNTVIVKLYRKCFSVRIHQRLCPEQQPAPSCVSLKSDNSNNFYINFQSELGGCKLSERSCEALSSVLCSKSSSLRHLDLRNNNLHDSGVKLLSVGLKSPHCKLETLRLSGCLITEGGCAYLASALRTNPSYLMELDLSYNHPRDSGVSLLSAGLNNSQWKLKTLRNSWKRVVFPSPSQSHNRNNITRKIICLFVRNNSF</sequence>
<dbReference type="SUPFAM" id="SSF52047">
    <property type="entry name" value="RNI-like"/>
    <property type="match status" value="1"/>
</dbReference>
<dbReference type="Gene3D" id="3.80.10.10">
    <property type="entry name" value="Ribonuclease Inhibitor"/>
    <property type="match status" value="1"/>
</dbReference>
<dbReference type="Pfam" id="PF13516">
    <property type="entry name" value="LRR_6"/>
    <property type="match status" value="2"/>
</dbReference>
<keyword evidence="4" id="KW-1185">Reference proteome</keyword>
<dbReference type="Ensembl" id="ENSKMAT00000028459.1">
    <property type="protein sequence ID" value="ENSKMAP00000028106.1"/>
    <property type="gene ID" value="ENSKMAG00000020845.1"/>
</dbReference>
<organism evidence="3 4">
    <name type="scientific">Kryptolebias marmoratus</name>
    <name type="common">Mangrove killifish</name>
    <name type="synonym">Rivulus marmoratus</name>
    <dbReference type="NCBI Taxonomy" id="37003"/>
    <lineage>
        <taxon>Eukaryota</taxon>
        <taxon>Metazoa</taxon>
        <taxon>Chordata</taxon>
        <taxon>Craniata</taxon>
        <taxon>Vertebrata</taxon>
        <taxon>Euteleostomi</taxon>
        <taxon>Actinopterygii</taxon>
        <taxon>Neopterygii</taxon>
        <taxon>Teleostei</taxon>
        <taxon>Neoteleostei</taxon>
        <taxon>Acanthomorphata</taxon>
        <taxon>Ovalentaria</taxon>
        <taxon>Atherinomorphae</taxon>
        <taxon>Cyprinodontiformes</taxon>
        <taxon>Rivulidae</taxon>
        <taxon>Kryptolebias</taxon>
    </lineage>
</organism>
<protein>
    <recommendedName>
        <fullName evidence="5">SPRY-associated domain-containing protein</fullName>
    </recommendedName>
</protein>
<dbReference type="InterPro" id="IPR032675">
    <property type="entry name" value="LRR_dom_sf"/>
</dbReference>
<keyword evidence="1" id="KW-0433">Leucine-rich repeat</keyword>
<dbReference type="Proteomes" id="UP000264800">
    <property type="component" value="Unplaced"/>
</dbReference>
<accession>A0A3Q3BFE4</accession>
<dbReference type="SMART" id="SM00368">
    <property type="entry name" value="LRR_RI"/>
    <property type="match status" value="3"/>
</dbReference>
<reference evidence="3" key="2">
    <citation type="submission" date="2025-09" db="UniProtKB">
        <authorList>
            <consortium name="Ensembl"/>
        </authorList>
    </citation>
    <scope>IDENTIFICATION</scope>
</reference>
<evidence type="ECO:0000313" key="4">
    <source>
        <dbReference type="Proteomes" id="UP000264800"/>
    </source>
</evidence>
<dbReference type="AlphaFoldDB" id="A0A3Q3BFE4"/>
<keyword evidence="2" id="KW-0677">Repeat</keyword>
<dbReference type="PANTHER" id="PTHR24106">
    <property type="entry name" value="NACHT, LRR AND CARD DOMAINS-CONTAINING"/>
    <property type="match status" value="1"/>
</dbReference>
<dbReference type="InterPro" id="IPR001611">
    <property type="entry name" value="Leu-rich_rpt"/>
</dbReference>
<reference evidence="3" key="1">
    <citation type="submission" date="2025-08" db="UniProtKB">
        <authorList>
            <consortium name="Ensembl"/>
        </authorList>
    </citation>
    <scope>IDENTIFICATION</scope>
</reference>
<evidence type="ECO:0000256" key="2">
    <source>
        <dbReference type="ARBA" id="ARBA00022737"/>
    </source>
</evidence>
<proteinExistence type="predicted"/>
<dbReference type="InterPro" id="IPR051261">
    <property type="entry name" value="NLR"/>
</dbReference>
<evidence type="ECO:0000313" key="3">
    <source>
        <dbReference type="Ensembl" id="ENSKMAP00000028106.1"/>
    </source>
</evidence>
<evidence type="ECO:0000256" key="1">
    <source>
        <dbReference type="ARBA" id="ARBA00022614"/>
    </source>
</evidence>
<name>A0A3Q3BFE4_KRYMA</name>
<dbReference type="GeneTree" id="ENSGT01150000286904"/>
<evidence type="ECO:0008006" key="5">
    <source>
        <dbReference type="Google" id="ProtNLM"/>
    </source>
</evidence>